<keyword evidence="3" id="KW-1185">Reference proteome</keyword>
<organism evidence="2 3">
    <name type="scientific">Hymenobacter mellowenesis</name>
    <dbReference type="NCBI Taxonomy" id="3063995"/>
    <lineage>
        <taxon>Bacteria</taxon>
        <taxon>Pseudomonadati</taxon>
        <taxon>Bacteroidota</taxon>
        <taxon>Cytophagia</taxon>
        <taxon>Cytophagales</taxon>
        <taxon>Hymenobacteraceae</taxon>
        <taxon>Hymenobacter</taxon>
    </lineage>
</organism>
<dbReference type="RefSeq" id="WP_305013704.1">
    <property type="nucleotide sequence ID" value="NZ_JAUQSX010000014.1"/>
</dbReference>
<keyword evidence="1" id="KW-1133">Transmembrane helix</keyword>
<comment type="caution">
    <text evidence="2">The sequence shown here is derived from an EMBL/GenBank/DDBJ whole genome shotgun (WGS) entry which is preliminary data.</text>
</comment>
<protein>
    <submittedName>
        <fullName evidence="2">Uncharacterized protein</fullName>
    </submittedName>
</protein>
<evidence type="ECO:0000313" key="2">
    <source>
        <dbReference type="EMBL" id="MDO7849034.1"/>
    </source>
</evidence>
<gene>
    <name evidence="2" type="ORF">Q5H92_21900</name>
</gene>
<name>A0ABT9AI72_9BACT</name>
<dbReference type="Proteomes" id="UP001167796">
    <property type="component" value="Unassembled WGS sequence"/>
</dbReference>
<evidence type="ECO:0000256" key="1">
    <source>
        <dbReference type="SAM" id="Phobius"/>
    </source>
</evidence>
<proteinExistence type="predicted"/>
<feature type="transmembrane region" description="Helical" evidence="1">
    <location>
        <begin position="6"/>
        <end position="25"/>
    </location>
</feature>
<evidence type="ECO:0000313" key="3">
    <source>
        <dbReference type="Proteomes" id="UP001167796"/>
    </source>
</evidence>
<accession>A0ABT9AI72</accession>
<keyword evidence="1" id="KW-0472">Membrane</keyword>
<reference evidence="2" key="1">
    <citation type="submission" date="2023-07" db="EMBL/GenBank/DDBJ databases">
        <authorList>
            <person name="Kim M.K."/>
        </authorList>
    </citation>
    <scope>NUCLEOTIDE SEQUENCE</scope>
    <source>
        <strain evidence="2">M29</strain>
    </source>
</reference>
<keyword evidence="1" id="KW-0812">Transmembrane</keyword>
<dbReference type="EMBL" id="JAUQSX010000014">
    <property type="protein sequence ID" value="MDO7849034.1"/>
    <property type="molecule type" value="Genomic_DNA"/>
</dbReference>
<sequence length="115" mass="12638">MTTAQYLGLAVSFLLLLLGIIGYFAKSMVEEFKASLKARAAAEQLQAGQIVELTTALKLQTTESSRLRSEMKSLLKAFTAFDRWIYGELQHGTFKTKPPTFNHVGDVPTPDAEAA</sequence>